<dbReference type="PANTHER" id="PTHR37534">
    <property type="entry name" value="TRANSCRIPTIONAL ACTIVATOR PROTEIN UGA3"/>
    <property type="match status" value="1"/>
</dbReference>
<evidence type="ECO:0000313" key="9">
    <source>
        <dbReference type="EMBL" id="TPX18951.1"/>
    </source>
</evidence>
<protein>
    <recommendedName>
        <fullName evidence="8">Zn(2)-C6 fungal-type domain-containing protein</fullName>
    </recommendedName>
</protein>
<dbReference type="GO" id="GO:0000976">
    <property type="term" value="F:transcription cis-regulatory region binding"/>
    <property type="evidence" value="ECO:0007669"/>
    <property type="project" value="TreeGrafter"/>
</dbReference>
<dbReference type="GO" id="GO:0045944">
    <property type="term" value="P:positive regulation of transcription by RNA polymerase II"/>
    <property type="evidence" value="ECO:0007669"/>
    <property type="project" value="TreeGrafter"/>
</dbReference>
<keyword evidence="6" id="KW-0539">Nucleus</keyword>
<evidence type="ECO:0000313" key="10">
    <source>
        <dbReference type="Proteomes" id="UP000319257"/>
    </source>
</evidence>
<dbReference type="AlphaFoldDB" id="A0A507BNT6"/>
<dbReference type="SUPFAM" id="SSF57701">
    <property type="entry name" value="Zn2/Cys6 DNA-binding domain"/>
    <property type="match status" value="1"/>
</dbReference>
<dbReference type="GO" id="GO:0005634">
    <property type="term" value="C:nucleus"/>
    <property type="evidence" value="ECO:0007669"/>
    <property type="project" value="UniProtKB-SubCell"/>
</dbReference>
<feature type="compositionally biased region" description="Polar residues" evidence="7">
    <location>
        <begin position="65"/>
        <end position="74"/>
    </location>
</feature>
<gene>
    <name evidence="9" type="ORF">E0L32_011344</name>
</gene>
<feature type="domain" description="Zn(2)-C6 fungal-type" evidence="8">
    <location>
        <begin position="5"/>
        <end position="35"/>
    </location>
</feature>
<comment type="caution">
    <text evidence="9">The sequence shown here is derived from an EMBL/GenBank/DDBJ whole genome shotgun (WGS) entry which is preliminary data.</text>
</comment>
<dbReference type="InParanoid" id="A0A507BNT6"/>
<accession>A0A507BNT6</accession>
<dbReference type="PANTHER" id="PTHR37534:SF7">
    <property type="entry name" value="TRANSCRIPTIONAL ACTIVATOR PROTEIN UGA3"/>
    <property type="match status" value="1"/>
</dbReference>
<name>A0A507BNT6_9PEZI</name>
<dbReference type="Proteomes" id="UP000319257">
    <property type="component" value="Unassembled WGS sequence"/>
</dbReference>
<keyword evidence="5" id="KW-0804">Transcription</keyword>
<dbReference type="Gene3D" id="4.10.240.10">
    <property type="entry name" value="Zn(2)-C6 fungal-type DNA-binding domain"/>
    <property type="match status" value="1"/>
</dbReference>
<dbReference type="GO" id="GO:0000981">
    <property type="term" value="F:DNA-binding transcription factor activity, RNA polymerase II-specific"/>
    <property type="evidence" value="ECO:0007669"/>
    <property type="project" value="InterPro"/>
</dbReference>
<keyword evidence="2" id="KW-0862">Zinc</keyword>
<dbReference type="GO" id="GO:0008270">
    <property type="term" value="F:zinc ion binding"/>
    <property type="evidence" value="ECO:0007669"/>
    <property type="project" value="InterPro"/>
</dbReference>
<evidence type="ECO:0000256" key="7">
    <source>
        <dbReference type="SAM" id="MobiDB-lite"/>
    </source>
</evidence>
<feature type="region of interest" description="Disordered" evidence="7">
    <location>
        <begin position="65"/>
        <end position="112"/>
    </location>
</feature>
<evidence type="ECO:0000256" key="2">
    <source>
        <dbReference type="ARBA" id="ARBA00022833"/>
    </source>
</evidence>
<dbReference type="PROSITE" id="PS50048">
    <property type="entry name" value="ZN2_CY6_FUNGAL_2"/>
    <property type="match status" value="1"/>
</dbReference>
<evidence type="ECO:0000256" key="6">
    <source>
        <dbReference type="ARBA" id="ARBA00023242"/>
    </source>
</evidence>
<feature type="region of interest" description="Disordered" evidence="7">
    <location>
        <begin position="125"/>
        <end position="150"/>
    </location>
</feature>
<dbReference type="InterPro" id="IPR036864">
    <property type="entry name" value="Zn2-C6_fun-type_DNA-bd_sf"/>
</dbReference>
<dbReference type="InterPro" id="IPR001138">
    <property type="entry name" value="Zn2Cys6_DnaBD"/>
</dbReference>
<organism evidence="9 10">
    <name type="scientific">Thyridium curvatum</name>
    <dbReference type="NCBI Taxonomy" id="1093900"/>
    <lineage>
        <taxon>Eukaryota</taxon>
        <taxon>Fungi</taxon>
        <taxon>Dikarya</taxon>
        <taxon>Ascomycota</taxon>
        <taxon>Pezizomycotina</taxon>
        <taxon>Sordariomycetes</taxon>
        <taxon>Sordariomycetidae</taxon>
        <taxon>Thyridiales</taxon>
        <taxon>Thyridiaceae</taxon>
        <taxon>Thyridium</taxon>
    </lineage>
</organism>
<dbReference type="Pfam" id="PF00172">
    <property type="entry name" value="Zn_clus"/>
    <property type="match status" value="1"/>
</dbReference>
<reference evidence="9 10" key="1">
    <citation type="submission" date="2019-06" db="EMBL/GenBank/DDBJ databases">
        <title>Draft genome sequence of the filamentous fungus Phialemoniopsis curvata isolated from diesel fuel.</title>
        <authorList>
            <person name="Varaljay V.A."/>
            <person name="Lyon W.J."/>
            <person name="Crouch A.L."/>
            <person name="Drake C.E."/>
            <person name="Hollomon J.M."/>
            <person name="Nadeau L.J."/>
            <person name="Nunn H.S."/>
            <person name="Stevenson B.S."/>
            <person name="Bojanowski C.L."/>
            <person name="Crookes-Goodson W.J."/>
        </authorList>
    </citation>
    <scope>NUCLEOTIDE SEQUENCE [LARGE SCALE GENOMIC DNA]</scope>
    <source>
        <strain evidence="9 10">D216</strain>
    </source>
</reference>
<keyword evidence="3" id="KW-0805">Transcription regulation</keyword>
<dbReference type="Pfam" id="PF11951">
    <property type="entry name" value="Fungal_trans_2"/>
    <property type="match status" value="1"/>
</dbReference>
<dbReference type="EMBL" id="SKBQ01000104">
    <property type="protein sequence ID" value="TPX18951.1"/>
    <property type="molecule type" value="Genomic_DNA"/>
</dbReference>
<dbReference type="RefSeq" id="XP_031000662.1">
    <property type="nucleotide sequence ID" value="XM_031134063.1"/>
</dbReference>
<keyword evidence="10" id="KW-1185">Reference proteome</keyword>
<proteinExistence type="predicted"/>
<evidence type="ECO:0000256" key="5">
    <source>
        <dbReference type="ARBA" id="ARBA00023163"/>
    </source>
</evidence>
<evidence type="ECO:0000256" key="4">
    <source>
        <dbReference type="ARBA" id="ARBA00023125"/>
    </source>
</evidence>
<comment type="subcellular location">
    <subcellularLocation>
        <location evidence="1">Nucleus</location>
    </subcellularLocation>
</comment>
<evidence type="ECO:0000256" key="3">
    <source>
        <dbReference type="ARBA" id="ARBA00023015"/>
    </source>
</evidence>
<feature type="compositionally biased region" description="Polar residues" evidence="7">
    <location>
        <begin position="80"/>
        <end position="93"/>
    </location>
</feature>
<keyword evidence="4" id="KW-0238">DNA-binding</keyword>
<dbReference type="OrthoDB" id="648861at2759"/>
<evidence type="ECO:0000259" key="8">
    <source>
        <dbReference type="PROSITE" id="PS50048"/>
    </source>
</evidence>
<feature type="compositionally biased region" description="Polar residues" evidence="7">
    <location>
        <begin position="137"/>
        <end position="147"/>
    </location>
</feature>
<dbReference type="CDD" id="cd00067">
    <property type="entry name" value="GAL4"/>
    <property type="match status" value="1"/>
</dbReference>
<dbReference type="SMART" id="SM00066">
    <property type="entry name" value="GAL4"/>
    <property type="match status" value="1"/>
</dbReference>
<evidence type="ECO:0000256" key="1">
    <source>
        <dbReference type="ARBA" id="ARBA00004123"/>
    </source>
</evidence>
<dbReference type="GeneID" id="41978791"/>
<sequence length="638" mass="70706">MAKARCQACRRRKVRCDETKPICRACERLDLSCVYGPALGSSTPEASKYRVRFVNSPYSRSVLESSAAAPSNGQSGAGPTETSSVEASVSPTVPDTRARGQQPVNLQDLSASGEYVEADPLANITSMSRGDPEQSSHEVISPQQDASTWDPGPMPLMGVPGQANFPNQQAVFLPQDLSAPDAEGAMGMMPMPAFFDLNMNFDSLSDDWMAFPSAPVGRQIPRTTTYREEENQSPSSEASGVVSITPADHGLIQHYLNVMSQYTKMRSSGDENMYTQIFSNMALFYPPLYHAIMAWTGIHLGQSKRQTRLVTEAEQRNSRAVVLLHQDQEIANHLELALVTIWFALQFELLAARGIDSFCLHLEFAADLIDACRRQARNNDRPPNLNPISSRVLSWLGSYDARASWIGGTGRLLQSLEMYRSDYDFLDAAFPDPSQDKASSISDLKSSLRANMELDMVDNRIALLHRRVITAPAAVWSQVVSDLLSMQERLETASPTAAALETILHKGTRSVKAYYSVIIEFHGRLLPASVVGNLEPSKLITAQAAADRIIRISAWVNRLRLPSPQNIWLRILFLAGIETTDLVQQDWVLRTFADAERWGGNFTKARVLLEFIIKEQGDRGTRIDYLDAMKRSTGLFII</sequence>
<dbReference type="InterPro" id="IPR021858">
    <property type="entry name" value="Fun_TF"/>
</dbReference>